<dbReference type="PROSITE" id="PS51257">
    <property type="entry name" value="PROKAR_LIPOPROTEIN"/>
    <property type="match status" value="1"/>
</dbReference>
<dbReference type="BioCyc" id="PMAR59922:G1G80-299-MONOMER"/>
<reference evidence="1 2" key="1">
    <citation type="journal article" date="2007" name="PLoS Genet.">
        <title>Patterns and implications of gene gain and loss in the evolution of Prochlorococcus.</title>
        <authorList>
            <person name="Kettler G.C."/>
            <person name="Martiny A.C."/>
            <person name="Huang K."/>
            <person name="Zucker J."/>
            <person name="Coleman M.L."/>
            <person name="Rodrigue S."/>
            <person name="Chen F."/>
            <person name="Lapidus A."/>
            <person name="Ferriera S."/>
            <person name="Johnson J."/>
            <person name="Steglich C."/>
            <person name="Church G.M."/>
            <person name="Richardson P."/>
            <person name="Chisholm S.W."/>
        </authorList>
    </citation>
    <scope>NUCLEOTIDE SEQUENCE [LARGE SCALE GENOMIC DNA]</scope>
    <source>
        <strain evidence="1 2">MIT 9303</strain>
    </source>
</reference>
<organism evidence="1 2">
    <name type="scientific">Prochlorococcus marinus (strain MIT 9303)</name>
    <dbReference type="NCBI Taxonomy" id="59922"/>
    <lineage>
        <taxon>Bacteria</taxon>
        <taxon>Bacillati</taxon>
        <taxon>Cyanobacteriota</taxon>
        <taxon>Cyanophyceae</taxon>
        <taxon>Synechococcales</taxon>
        <taxon>Prochlorococcaceae</taxon>
        <taxon>Prochlorococcus</taxon>
    </lineage>
</organism>
<dbReference type="Gene3D" id="2.120.10.30">
    <property type="entry name" value="TolB, C-terminal domain"/>
    <property type="match status" value="1"/>
</dbReference>
<dbReference type="AlphaFoldDB" id="A2C6G0"/>
<accession>A2C6G0</accession>
<dbReference type="EMBL" id="CP000554">
    <property type="protein sequence ID" value="ABM77070.1"/>
    <property type="molecule type" value="Genomic_DNA"/>
</dbReference>
<dbReference type="SUPFAM" id="SSF82171">
    <property type="entry name" value="DPP6 N-terminal domain-like"/>
    <property type="match status" value="1"/>
</dbReference>
<protein>
    <submittedName>
        <fullName evidence="1">Uncharacterized protein</fullName>
    </submittedName>
</protein>
<proteinExistence type="predicted"/>
<sequence>MKYGLLRDLPSWLATLLLCFGLVACGREGLRPLQGINRSLLQSASSRRQPALGKRWLATLANQQGKERIELIDLRNRRPVLLPGLNRPDAQPISVSVSANGKRLALVRQRDDQTELLLYHRSMGTVHRLELSAKGIPRHVILDGEGRLLAVQVSRDGRWDVDLIRLPS</sequence>
<dbReference type="STRING" id="59922.P9303_03171"/>
<evidence type="ECO:0000313" key="2">
    <source>
        <dbReference type="Proteomes" id="UP000002274"/>
    </source>
</evidence>
<dbReference type="KEGG" id="pmf:P9303_03171"/>
<dbReference type="HOGENOM" id="CLU_1634544_0_0_3"/>
<name>A2C6G0_PROM3</name>
<dbReference type="Proteomes" id="UP000002274">
    <property type="component" value="Chromosome"/>
</dbReference>
<dbReference type="RefSeq" id="WP_011824996.1">
    <property type="nucleotide sequence ID" value="NC_008820.1"/>
</dbReference>
<gene>
    <name evidence="1" type="ordered locus">P9303_03171</name>
</gene>
<evidence type="ECO:0000313" key="1">
    <source>
        <dbReference type="EMBL" id="ABM77070.1"/>
    </source>
</evidence>
<dbReference type="InterPro" id="IPR011042">
    <property type="entry name" value="6-blade_b-propeller_TolB-like"/>
</dbReference>